<dbReference type="PANTHER" id="PTHR13315">
    <property type="entry name" value="METALLO PHOSPHOESTERASE RELATED"/>
    <property type="match status" value="1"/>
</dbReference>
<dbReference type="Proteomes" id="UP000410492">
    <property type="component" value="Unassembled WGS sequence"/>
</dbReference>
<reference evidence="12 13" key="1">
    <citation type="submission" date="2019-01" db="EMBL/GenBank/DDBJ databases">
        <authorList>
            <person name="Sayadi A."/>
        </authorList>
    </citation>
    <scope>NUCLEOTIDE SEQUENCE [LARGE SCALE GENOMIC DNA]</scope>
</reference>
<evidence type="ECO:0000256" key="10">
    <source>
        <dbReference type="SAM" id="Phobius"/>
    </source>
</evidence>
<dbReference type="InterPro" id="IPR033308">
    <property type="entry name" value="PGAP5/Cdc1/Ted1"/>
</dbReference>
<keyword evidence="7 10" id="KW-1133">Transmembrane helix</keyword>
<evidence type="ECO:0000256" key="2">
    <source>
        <dbReference type="ARBA" id="ARBA00004141"/>
    </source>
</evidence>
<comment type="subcellular location">
    <subcellularLocation>
        <location evidence="2">Membrane</location>
        <topology evidence="2">Multi-pass membrane protein</topology>
    </subcellularLocation>
</comment>
<evidence type="ECO:0000256" key="1">
    <source>
        <dbReference type="ARBA" id="ARBA00001936"/>
    </source>
</evidence>
<keyword evidence="4 10" id="KW-0812">Transmembrane</keyword>
<dbReference type="InterPro" id="IPR004843">
    <property type="entry name" value="Calcineurin-like_PHP"/>
</dbReference>
<comment type="similarity">
    <text evidence="3">Belongs to the metallophosphoesterase superfamily. MPPE1 family.</text>
</comment>
<keyword evidence="8 10" id="KW-0472">Membrane</keyword>
<dbReference type="PANTHER" id="PTHR13315:SF0">
    <property type="entry name" value="METALLOPHOSPHOESTERASE 1"/>
    <property type="match status" value="1"/>
</dbReference>
<evidence type="ECO:0000259" key="11">
    <source>
        <dbReference type="Pfam" id="PF00149"/>
    </source>
</evidence>
<protein>
    <recommendedName>
        <fullName evidence="11">Calcineurin-like phosphoesterase domain-containing protein</fullName>
    </recommendedName>
</protein>
<evidence type="ECO:0000256" key="6">
    <source>
        <dbReference type="ARBA" id="ARBA00022801"/>
    </source>
</evidence>
<feature type="transmembrane region" description="Helical" evidence="10">
    <location>
        <begin position="348"/>
        <end position="367"/>
    </location>
</feature>
<dbReference type="GO" id="GO:0046872">
    <property type="term" value="F:metal ion binding"/>
    <property type="evidence" value="ECO:0007669"/>
    <property type="project" value="UniProtKB-KW"/>
</dbReference>
<organism evidence="12 13">
    <name type="scientific">Callosobruchus maculatus</name>
    <name type="common">Southern cowpea weevil</name>
    <name type="synonym">Pulse bruchid</name>
    <dbReference type="NCBI Taxonomy" id="64391"/>
    <lineage>
        <taxon>Eukaryota</taxon>
        <taxon>Metazoa</taxon>
        <taxon>Ecdysozoa</taxon>
        <taxon>Arthropoda</taxon>
        <taxon>Hexapoda</taxon>
        <taxon>Insecta</taxon>
        <taxon>Pterygota</taxon>
        <taxon>Neoptera</taxon>
        <taxon>Endopterygota</taxon>
        <taxon>Coleoptera</taxon>
        <taxon>Polyphaga</taxon>
        <taxon>Cucujiformia</taxon>
        <taxon>Chrysomeloidea</taxon>
        <taxon>Chrysomelidae</taxon>
        <taxon>Bruchinae</taxon>
        <taxon>Bruchini</taxon>
        <taxon>Callosobruchus</taxon>
    </lineage>
</organism>
<dbReference type="Pfam" id="PF00149">
    <property type="entry name" value="Metallophos"/>
    <property type="match status" value="1"/>
</dbReference>
<evidence type="ECO:0000256" key="7">
    <source>
        <dbReference type="ARBA" id="ARBA00022989"/>
    </source>
</evidence>
<keyword evidence="6" id="KW-0378">Hydrolase</keyword>
<keyword evidence="13" id="KW-1185">Reference proteome</keyword>
<comment type="cofactor">
    <cofactor evidence="1">
        <name>Mn(2+)</name>
        <dbReference type="ChEBI" id="CHEBI:29035"/>
    </cofactor>
</comment>
<dbReference type="GO" id="GO:0006506">
    <property type="term" value="P:GPI anchor biosynthetic process"/>
    <property type="evidence" value="ECO:0007669"/>
    <property type="project" value="InterPro"/>
</dbReference>
<dbReference type="AlphaFoldDB" id="A0A653D7T7"/>
<feature type="domain" description="Calcineurin-like phosphoesterase" evidence="11">
    <location>
        <begin position="57"/>
        <end position="294"/>
    </location>
</feature>
<dbReference type="GO" id="GO:0016787">
    <property type="term" value="F:hydrolase activity"/>
    <property type="evidence" value="ECO:0007669"/>
    <property type="project" value="UniProtKB-KW"/>
</dbReference>
<evidence type="ECO:0000313" key="12">
    <source>
        <dbReference type="EMBL" id="VEN56188.1"/>
    </source>
</evidence>
<dbReference type="SUPFAM" id="SSF56300">
    <property type="entry name" value="Metallo-dependent phosphatases"/>
    <property type="match status" value="1"/>
</dbReference>
<evidence type="ECO:0000256" key="3">
    <source>
        <dbReference type="ARBA" id="ARBA00008895"/>
    </source>
</evidence>
<dbReference type="Gene3D" id="3.60.21.10">
    <property type="match status" value="1"/>
</dbReference>
<dbReference type="EMBL" id="CAACVG010010611">
    <property type="protein sequence ID" value="VEN56188.1"/>
    <property type="molecule type" value="Genomic_DNA"/>
</dbReference>
<evidence type="ECO:0000313" key="13">
    <source>
        <dbReference type="Proteomes" id="UP000410492"/>
    </source>
</evidence>
<evidence type="ECO:0000256" key="5">
    <source>
        <dbReference type="ARBA" id="ARBA00022723"/>
    </source>
</evidence>
<accession>A0A653D7T7</accession>
<keyword evidence="9" id="KW-0464">Manganese</keyword>
<dbReference type="InterPro" id="IPR029052">
    <property type="entry name" value="Metallo-depent_PP-like"/>
</dbReference>
<evidence type="ECO:0000256" key="9">
    <source>
        <dbReference type="ARBA" id="ARBA00023211"/>
    </source>
</evidence>
<name>A0A653D7T7_CALMS</name>
<proteinExistence type="inferred from homology"/>
<dbReference type="GO" id="GO:0016020">
    <property type="term" value="C:membrane"/>
    <property type="evidence" value="ECO:0007669"/>
    <property type="project" value="UniProtKB-SubCell"/>
</dbReference>
<keyword evidence="5" id="KW-0479">Metal-binding</keyword>
<gene>
    <name evidence="12" type="ORF">CALMAC_LOCUS15152</name>
</gene>
<dbReference type="OrthoDB" id="9984693at2759"/>
<evidence type="ECO:0000256" key="8">
    <source>
        <dbReference type="ARBA" id="ARBA00023136"/>
    </source>
</evidence>
<evidence type="ECO:0000256" key="4">
    <source>
        <dbReference type="ARBA" id="ARBA00022692"/>
    </source>
</evidence>
<feature type="transmembrane region" description="Helical" evidence="10">
    <location>
        <begin position="7"/>
        <end position="30"/>
    </location>
</feature>
<sequence length="377" mass="44149">MRPNLKIIVKIIFGIFFLNLYCQFLIFYLVQSKCEWPELDPENEDKSIKPTNEEPVKVMVIADTHLLGSRNGHWLDKLQREWQMYRAFQTAMTLHKPELVFVLGDLTDEGLYCSEEEFNYYIRRFYSLFRVPEGTTMYVVVGNHDIGFHYGVSPYLNQRFINGFKAPPVQLVSVRGNHFVLVNSMALEGDGCFLCKPAEQQLTKIERVLHCTSGSYTEKCSAKMKLDVYSRPILMQHYPLYRQSDADCNDFDAAPLPIKHERFRERWECLSQEATYQLLTQVKPRLALSGHTHHGCTRKLPIGEGIEITVPSFSWRNKDNPNYLLAIFTPNNYAYAKCEIPRESHQRFTYLAGAILIFLWLIYSLTFRRRSSKYKYR</sequence>